<proteinExistence type="inferred from homology"/>
<evidence type="ECO:0000256" key="1">
    <source>
        <dbReference type="ARBA" id="ARBA00006987"/>
    </source>
</evidence>
<dbReference type="InterPro" id="IPR042100">
    <property type="entry name" value="Bug_dom1"/>
</dbReference>
<dbReference type="Gene3D" id="3.40.190.150">
    <property type="entry name" value="Bordetella uptake gene, domain 1"/>
    <property type="match status" value="1"/>
</dbReference>
<name>A0A6I6HJW9_VARPD</name>
<gene>
    <name evidence="3" type="ORF">GOQ09_17060</name>
</gene>
<organism evidence="3 4">
    <name type="scientific">Variovorax paradoxus</name>
    <dbReference type="NCBI Taxonomy" id="34073"/>
    <lineage>
        <taxon>Bacteria</taxon>
        <taxon>Pseudomonadati</taxon>
        <taxon>Pseudomonadota</taxon>
        <taxon>Betaproteobacteria</taxon>
        <taxon>Burkholderiales</taxon>
        <taxon>Comamonadaceae</taxon>
        <taxon>Variovorax</taxon>
    </lineage>
</organism>
<dbReference type="SUPFAM" id="SSF53850">
    <property type="entry name" value="Periplasmic binding protein-like II"/>
    <property type="match status" value="1"/>
</dbReference>
<feature type="chain" id="PRO_5026102056" evidence="2">
    <location>
        <begin position="27"/>
        <end position="333"/>
    </location>
</feature>
<dbReference type="PANTHER" id="PTHR42928">
    <property type="entry name" value="TRICARBOXYLATE-BINDING PROTEIN"/>
    <property type="match status" value="1"/>
</dbReference>
<evidence type="ECO:0000256" key="2">
    <source>
        <dbReference type="SAM" id="SignalP"/>
    </source>
</evidence>
<evidence type="ECO:0000313" key="4">
    <source>
        <dbReference type="Proteomes" id="UP000425817"/>
    </source>
</evidence>
<dbReference type="PANTHER" id="PTHR42928:SF5">
    <property type="entry name" value="BLR1237 PROTEIN"/>
    <property type="match status" value="1"/>
</dbReference>
<dbReference type="Proteomes" id="UP000425817">
    <property type="component" value="Chromosome"/>
</dbReference>
<dbReference type="RefSeq" id="WP_157614599.1">
    <property type="nucleotide sequence ID" value="NZ_CP046622.1"/>
</dbReference>
<sequence>MTTFFKTLRTVLAVGGIAAAASAALAQGYPARELSGVIQWGAGGATDVVSRAITPHVEEALGKKIVLQNKPGGVGAIATNFVNQQPSDGYTVLYGAENPQLHPVLGISELDYSKFYPVTIIARGVVLVVANKDKPWKSMKDLLAEAQANPGKIKMGSTGSGGLPFSVSSMIGTVAKMPVTAVPFDGDGPGVTALQGGHIDFMIVGAGAAAEHIKAGRLKALAVLGTEARDGVPPITDAVPGIAKYLPWGPFYGVFVKRDVPEDARNKLVAAYKKAGDNAQFKELMAARGNVMMNISGAEAEAFLKKWQSVTAWTYQEVGAAKKSPADLGIPKP</sequence>
<protein>
    <submittedName>
        <fullName evidence="3">Tripartite tricarboxylate transporter substrate binding protein</fullName>
    </submittedName>
</protein>
<dbReference type="Pfam" id="PF03401">
    <property type="entry name" value="TctC"/>
    <property type="match status" value="1"/>
</dbReference>
<dbReference type="OrthoDB" id="8678477at2"/>
<dbReference type="PIRSF" id="PIRSF017082">
    <property type="entry name" value="YflP"/>
    <property type="match status" value="1"/>
</dbReference>
<dbReference type="InterPro" id="IPR005064">
    <property type="entry name" value="BUG"/>
</dbReference>
<accession>A0A6I6HJW9</accession>
<evidence type="ECO:0000313" key="3">
    <source>
        <dbReference type="EMBL" id="QGW83181.1"/>
    </source>
</evidence>
<keyword evidence="2" id="KW-0732">Signal</keyword>
<dbReference type="EMBL" id="CP046622">
    <property type="protein sequence ID" value="QGW83181.1"/>
    <property type="molecule type" value="Genomic_DNA"/>
</dbReference>
<dbReference type="Gene3D" id="3.40.190.10">
    <property type="entry name" value="Periplasmic binding protein-like II"/>
    <property type="match status" value="1"/>
</dbReference>
<reference evidence="3 4" key="1">
    <citation type="submission" date="2019-12" db="EMBL/GenBank/DDBJ databases">
        <title>Hybrid Genome Assemblies of two High G+C Isolates from Undergraduate Microbiology Courses.</title>
        <authorList>
            <person name="Ne Ville C.J."/>
            <person name="Enright D."/>
            <person name="Hernandez I."/>
            <person name="Dodsworth J."/>
            <person name="Orwin P.M."/>
        </authorList>
    </citation>
    <scope>NUCLEOTIDE SEQUENCE [LARGE SCALE GENOMIC DNA]</scope>
    <source>
        <strain evidence="3 4">CSUSB</strain>
    </source>
</reference>
<comment type="similarity">
    <text evidence="1">Belongs to the UPF0065 (bug) family.</text>
</comment>
<feature type="signal peptide" evidence="2">
    <location>
        <begin position="1"/>
        <end position="26"/>
    </location>
</feature>
<dbReference type="CDD" id="cd07012">
    <property type="entry name" value="PBP2_Bug_TTT"/>
    <property type="match status" value="1"/>
</dbReference>
<dbReference type="AlphaFoldDB" id="A0A6I6HJW9"/>